<dbReference type="EMBL" id="BONX01000004">
    <property type="protein sequence ID" value="GIG94448.1"/>
    <property type="molecule type" value="Genomic_DNA"/>
</dbReference>
<proteinExistence type="inferred from homology"/>
<evidence type="ECO:0000259" key="3">
    <source>
        <dbReference type="Pfam" id="PF00881"/>
    </source>
</evidence>
<dbReference type="Proteomes" id="UP000621500">
    <property type="component" value="Unassembled WGS sequence"/>
</dbReference>
<evidence type="ECO:0000313" key="4">
    <source>
        <dbReference type="EMBL" id="GIG94448.1"/>
    </source>
</evidence>
<organism evidence="4 5">
    <name type="scientific">Plantactinospora mayteni</name>
    <dbReference type="NCBI Taxonomy" id="566021"/>
    <lineage>
        <taxon>Bacteria</taxon>
        <taxon>Bacillati</taxon>
        <taxon>Actinomycetota</taxon>
        <taxon>Actinomycetes</taxon>
        <taxon>Micromonosporales</taxon>
        <taxon>Micromonosporaceae</taxon>
        <taxon>Plantactinospora</taxon>
    </lineage>
</organism>
<name>A0ABQ4EI84_9ACTN</name>
<keyword evidence="2" id="KW-0560">Oxidoreductase</keyword>
<dbReference type="InterPro" id="IPR000415">
    <property type="entry name" value="Nitroreductase-like"/>
</dbReference>
<reference evidence="4 5" key="1">
    <citation type="submission" date="2021-01" db="EMBL/GenBank/DDBJ databases">
        <title>Whole genome shotgun sequence of Plantactinospora mayteni NBRC 109088.</title>
        <authorList>
            <person name="Komaki H."/>
            <person name="Tamura T."/>
        </authorList>
    </citation>
    <scope>NUCLEOTIDE SEQUENCE [LARGE SCALE GENOMIC DNA]</scope>
    <source>
        <strain evidence="4 5">NBRC 109088</strain>
    </source>
</reference>
<accession>A0ABQ4EI84</accession>
<feature type="domain" description="Nitroreductase" evidence="3">
    <location>
        <begin position="17"/>
        <end position="187"/>
    </location>
</feature>
<dbReference type="PANTHER" id="PTHR43673:SF10">
    <property type="entry name" value="NADH DEHYDROGENASE_NAD(P)H NITROREDUCTASE XCC3605-RELATED"/>
    <property type="match status" value="1"/>
</dbReference>
<evidence type="ECO:0000313" key="5">
    <source>
        <dbReference type="Proteomes" id="UP000621500"/>
    </source>
</evidence>
<sequence length="222" mass="24564">MAVPPRDTLSPDELLTTTRSVRRRLDLTRPVPAALIDECIAVAVQAPTAQNAQNWHWIVVTDADLRRQIGHYYRRAYYAYLEEGVRERLAAGTHGGGAGQSPAEQRQAHSSRYLADHMGEVPVLVIAAIDVGQPTLPPGNQAGLWGSLLPAAWSYALAARARGLGTTWTMLHLRHEQEIGHLLRLPETVFQGVLLPTAYFLGDTFRPARRTPLSTVIHRDGW</sequence>
<dbReference type="Gene3D" id="3.40.109.10">
    <property type="entry name" value="NADH Oxidase"/>
    <property type="match status" value="1"/>
</dbReference>
<comment type="similarity">
    <text evidence="1">Belongs to the nitroreductase family.</text>
</comment>
<dbReference type="CDD" id="cd02062">
    <property type="entry name" value="Nitro_FMN_reductase"/>
    <property type="match status" value="1"/>
</dbReference>
<dbReference type="SUPFAM" id="SSF55469">
    <property type="entry name" value="FMN-dependent nitroreductase-like"/>
    <property type="match status" value="1"/>
</dbReference>
<evidence type="ECO:0000256" key="1">
    <source>
        <dbReference type="ARBA" id="ARBA00007118"/>
    </source>
</evidence>
<comment type="caution">
    <text evidence="4">The sequence shown here is derived from an EMBL/GenBank/DDBJ whole genome shotgun (WGS) entry which is preliminary data.</text>
</comment>
<gene>
    <name evidence="4" type="ORF">Pma05_10210</name>
</gene>
<keyword evidence="5" id="KW-1185">Reference proteome</keyword>
<dbReference type="PANTHER" id="PTHR43673">
    <property type="entry name" value="NAD(P)H NITROREDUCTASE YDGI-RELATED"/>
    <property type="match status" value="1"/>
</dbReference>
<protein>
    <submittedName>
        <fullName evidence="4">Oxidoreductase</fullName>
    </submittedName>
</protein>
<dbReference type="Pfam" id="PF00881">
    <property type="entry name" value="Nitroreductase"/>
    <property type="match status" value="1"/>
</dbReference>
<dbReference type="InterPro" id="IPR029479">
    <property type="entry name" value="Nitroreductase"/>
</dbReference>
<evidence type="ECO:0000256" key="2">
    <source>
        <dbReference type="ARBA" id="ARBA00023002"/>
    </source>
</evidence>